<sequence length="81" mass="9258">MKTCVACGMLMRNKEDFALQDMTKDYCVHCAREDGTMHSFQEKVVSMTEFIIRTQGLEKAVAKKVAVAQLMELPLWKDQSL</sequence>
<evidence type="ECO:0000313" key="3">
    <source>
        <dbReference type="Proteomes" id="UP000095256"/>
    </source>
</evidence>
<proteinExistence type="predicted"/>
<name>A0A1E5KZT7_9ENTE</name>
<dbReference type="STRING" id="762845.BCR26_09985"/>
<dbReference type="RefSeq" id="WP_069697675.1">
    <property type="nucleotide sequence ID" value="NZ_JAGGMA010000017.1"/>
</dbReference>
<comment type="caution">
    <text evidence="2">The sequence shown here is derived from an EMBL/GenBank/DDBJ whole genome shotgun (WGS) entry which is preliminary data.</text>
</comment>
<accession>A0A1E5KZT7</accession>
<dbReference type="Pfam" id="PF12674">
    <property type="entry name" value="Zn_ribbon_2"/>
    <property type="match status" value="1"/>
</dbReference>
<dbReference type="InterPro" id="IPR025868">
    <property type="entry name" value="Zn_ribbon_dom_put"/>
</dbReference>
<protein>
    <submittedName>
        <fullName evidence="2">AraC family transcriptional regulator</fullName>
    </submittedName>
</protein>
<evidence type="ECO:0000313" key="2">
    <source>
        <dbReference type="EMBL" id="OEH83381.1"/>
    </source>
</evidence>
<dbReference type="EMBL" id="MIEK01000008">
    <property type="protein sequence ID" value="OEH83381.1"/>
    <property type="molecule type" value="Genomic_DNA"/>
</dbReference>
<gene>
    <name evidence="2" type="ORF">BCR26_09985</name>
</gene>
<evidence type="ECO:0000259" key="1">
    <source>
        <dbReference type="Pfam" id="PF12674"/>
    </source>
</evidence>
<organism evidence="2 3">
    <name type="scientific">Enterococcus rivorum</name>
    <dbReference type="NCBI Taxonomy" id="762845"/>
    <lineage>
        <taxon>Bacteria</taxon>
        <taxon>Bacillati</taxon>
        <taxon>Bacillota</taxon>
        <taxon>Bacilli</taxon>
        <taxon>Lactobacillales</taxon>
        <taxon>Enterococcaceae</taxon>
        <taxon>Enterococcus</taxon>
    </lineage>
</organism>
<keyword evidence="3" id="KW-1185">Reference proteome</keyword>
<reference evidence="2 3" key="1">
    <citation type="submission" date="2016-09" db="EMBL/GenBank/DDBJ databases">
        <authorList>
            <person name="Capua I."/>
            <person name="De Benedictis P."/>
            <person name="Joannis T."/>
            <person name="Lombin L.H."/>
            <person name="Cattoli G."/>
        </authorList>
    </citation>
    <scope>NUCLEOTIDE SEQUENCE [LARGE SCALE GENOMIC DNA]</scope>
    <source>
        <strain evidence="2 3">LMG 25899</strain>
    </source>
</reference>
<feature type="domain" description="Putative zinc ribbon" evidence="1">
    <location>
        <begin position="3"/>
        <end position="77"/>
    </location>
</feature>
<dbReference type="AlphaFoldDB" id="A0A1E5KZT7"/>
<dbReference type="OrthoDB" id="9801008at2"/>
<dbReference type="Proteomes" id="UP000095256">
    <property type="component" value="Unassembled WGS sequence"/>
</dbReference>